<dbReference type="Proteomes" id="UP000272400">
    <property type="component" value="Unassembled WGS sequence"/>
</dbReference>
<comment type="caution">
    <text evidence="1">The sequence shown here is derived from an EMBL/GenBank/DDBJ whole genome shotgun (WGS) entry which is preliminary data.</text>
</comment>
<gene>
    <name evidence="1" type="ORF">EDD29_8371</name>
</gene>
<reference evidence="1 2" key="1">
    <citation type="submission" date="2018-11" db="EMBL/GenBank/DDBJ databases">
        <title>Sequencing the genomes of 1000 actinobacteria strains.</title>
        <authorList>
            <person name="Klenk H.-P."/>
        </authorList>
    </citation>
    <scope>NUCLEOTIDE SEQUENCE [LARGE SCALE GENOMIC DNA]</scope>
    <source>
        <strain evidence="1 2">DSM 44254</strain>
    </source>
</reference>
<evidence type="ECO:0000313" key="1">
    <source>
        <dbReference type="EMBL" id="ROO90638.1"/>
    </source>
</evidence>
<dbReference type="RefSeq" id="WP_123669568.1">
    <property type="nucleotide sequence ID" value="NZ_RJKE01000001.1"/>
</dbReference>
<dbReference type="AlphaFoldDB" id="A0A3N1DBZ7"/>
<evidence type="ECO:0000313" key="2">
    <source>
        <dbReference type="Proteomes" id="UP000272400"/>
    </source>
</evidence>
<sequence length="102" mass="11466">MLRWNGTRRRVEKGPAHDQRIRVADGHGGLWAVGEDIWTGPDQLSHLYHRTAKGAWTTRTMSADGLRLRANDLVRFPGTAEPVGVGSTTHLMEEYGRIFVSR</sequence>
<accession>A0A3N1DBZ7</accession>
<keyword evidence="2" id="KW-1185">Reference proteome</keyword>
<proteinExistence type="predicted"/>
<organism evidence="1 2">
    <name type="scientific">Actinocorallia herbida</name>
    <dbReference type="NCBI Taxonomy" id="58109"/>
    <lineage>
        <taxon>Bacteria</taxon>
        <taxon>Bacillati</taxon>
        <taxon>Actinomycetota</taxon>
        <taxon>Actinomycetes</taxon>
        <taxon>Streptosporangiales</taxon>
        <taxon>Thermomonosporaceae</taxon>
        <taxon>Actinocorallia</taxon>
    </lineage>
</organism>
<name>A0A3N1DBZ7_9ACTN</name>
<dbReference type="EMBL" id="RJKE01000001">
    <property type="protein sequence ID" value="ROO90638.1"/>
    <property type="molecule type" value="Genomic_DNA"/>
</dbReference>
<protein>
    <submittedName>
        <fullName evidence="1">Uncharacterized protein</fullName>
    </submittedName>
</protein>